<evidence type="ECO:0008006" key="3">
    <source>
        <dbReference type="Google" id="ProtNLM"/>
    </source>
</evidence>
<dbReference type="OrthoDB" id="6461661at2"/>
<proteinExistence type="predicted"/>
<gene>
    <name evidence="1" type="ORF">M983_2933</name>
</gene>
<dbReference type="EMBL" id="LXEN01000150">
    <property type="protein sequence ID" value="OAT22520.1"/>
    <property type="molecule type" value="Genomic_DNA"/>
</dbReference>
<dbReference type="AlphaFoldDB" id="A0A198FCL5"/>
<dbReference type="Proteomes" id="UP000094023">
    <property type="component" value="Unassembled WGS sequence"/>
</dbReference>
<sequence length="133" mass="14654">MNKLASLFAALIIVTTFTGCSDEKEKESIIVKNDNTSNTIQKSELPKPTHDEKASIKKNFINSCISGSGITEDALIPQITEVCGCTYNSIIEEQGIAEFIRIDKDIRDGKSKTVPEKWNIDSVVSQCVKKLDS</sequence>
<name>A0A198FCL5_9GAMM</name>
<protein>
    <recommendedName>
        <fullName evidence="3">Lipoprotein</fullName>
    </recommendedName>
</protein>
<accession>A0A198FCL5</accession>
<keyword evidence="2" id="KW-1185">Reference proteome</keyword>
<evidence type="ECO:0000313" key="2">
    <source>
        <dbReference type="Proteomes" id="UP000094023"/>
    </source>
</evidence>
<comment type="caution">
    <text evidence="1">The sequence shown here is derived from an EMBL/GenBank/DDBJ whole genome shotgun (WGS) entry which is preliminary data.</text>
</comment>
<dbReference type="RefSeq" id="WP_066752631.1">
    <property type="nucleotide sequence ID" value="NZ_LXEN01000150.1"/>
</dbReference>
<evidence type="ECO:0000313" key="1">
    <source>
        <dbReference type="EMBL" id="OAT22520.1"/>
    </source>
</evidence>
<organism evidence="1 2">
    <name type="scientific">Proteus myxofaciens ATCC 19692</name>
    <dbReference type="NCBI Taxonomy" id="1354337"/>
    <lineage>
        <taxon>Bacteria</taxon>
        <taxon>Pseudomonadati</taxon>
        <taxon>Pseudomonadota</taxon>
        <taxon>Gammaproteobacteria</taxon>
        <taxon>Enterobacterales</taxon>
        <taxon>Morganellaceae</taxon>
        <taxon>Proteus</taxon>
    </lineage>
</organism>
<reference evidence="1 2" key="1">
    <citation type="submission" date="2016-04" db="EMBL/GenBank/DDBJ databases">
        <title>ATOL: Assembling a taxonomically balanced genome-scale reconstruction of the evolutionary history of the Enterobacteriaceae.</title>
        <authorList>
            <person name="Plunkett G.III."/>
            <person name="Neeno-Eckwall E.C."/>
            <person name="Glasner J.D."/>
            <person name="Perna N.T."/>
        </authorList>
    </citation>
    <scope>NUCLEOTIDE SEQUENCE [LARGE SCALE GENOMIC DNA]</scope>
    <source>
        <strain evidence="1 2">ATCC 19692</strain>
    </source>
</reference>
<dbReference type="PROSITE" id="PS51257">
    <property type="entry name" value="PROKAR_LIPOPROTEIN"/>
    <property type="match status" value="1"/>
</dbReference>